<dbReference type="EMBL" id="BMQO01000002">
    <property type="protein sequence ID" value="GGS19093.1"/>
    <property type="molecule type" value="Genomic_DNA"/>
</dbReference>
<organism evidence="2 3">
    <name type="scientific">Deinococcus knuensis</name>
    <dbReference type="NCBI Taxonomy" id="1837380"/>
    <lineage>
        <taxon>Bacteria</taxon>
        <taxon>Thermotogati</taxon>
        <taxon>Deinococcota</taxon>
        <taxon>Deinococci</taxon>
        <taxon>Deinococcales</taxon>
        <taxon>Deinococcaceae</taxon>
        <taxon>Deinococcus</taxon>
    </lineage>
</organism>
<feature type="chain" id="PRO_5047480335" description="Periplasmic heavy metal sensor" evidence="1">
    <location>
        <begin position="31"/>
        <end position="177"/>
    </location>
</feature>
<name>A0ABQ2SET7_9DEIO</name>
<sequence>MSVRRAAIPLSVPACAAALCLGGLTESARAAAPERPAQDWPVQNWPVQNWPAQDWPAQNGPVQGIQAAQARPAPLPDPWPDAPVLTRLFRLPAGQADAQRLIAALDLTVAQVRELQRLAGSETLYVQGAATPATQAKLAAMRAEKDRKVRLLLGAEYGLFRQLIRDWWREQLRRAGG</sequence>
<protein>
    <recommendedName>
        <fullName evidence="4">Periplasmic heavy metal sensor</fullName>
    </recommendedName>
</protein>
<proteinExistence type="predicted"/>
<evidence type="ECO:0000313" key="3">
    <source>
        <dbReference type="Proteomes" id="UP000620633"/>
    </source>
</evidence>
<keyword evidence="3" id="KW-1185">Reference proteome</keyword>
<accession>A0ABQ2SET7</accession>
<keyword evidence="1" id="KW-0732">Signal</keyword>
<gene>
    <name evidence="2" type="ORF">GCM10008961_08300</name>
</gene>
<dbReference type="RefSeq" id="WP_229778968.1">
    <property type="nucleotide sequence ID" value="NZ_BMQO01000002.1"/>
</dbReference>
<evidence type="ECO:0000256" key="1">
    <source>
        <dbReference type="SAM" id="SignalP"/>
    </source>
</evidence>
<feature type="signal peptide" evidence="1">
    <location>
        <begin position="1"/>
        <end position="30"/>
    </location>
</feature>
<evidence type="ECO:0000313" key="2">
    <source>
        <dbReference type="EMBL" id="GGS19093.1"/>
    </source>
</evidence>
<dbReference type="Proteomes" id="UP000620633">
    <property type="component" value="Unassembled WGS sequence"/>
</dbReference>
<comment type="caution">
    <text evidence="2">The sequence shown here is derived from an EMBL/GenBank/DDBJ whole genome shotgun (WGS) entry which is preliminary data.</text>
</comment>
<reference evidence="3" key="1">
    <citation type="journal article" date="2019" name="Int. J. Syst. Evol. Microbiol.">
        <title>The Global Catalogue of Microorganisms (GCM) 10K type strain sequencing project: providing services to taxonomists for standard genome sequencing and annotation.</title>
        <authorList>
            <consortium name="The Broad Institute Genomics Platform"/>
            <consortium name="The Broad Institute Genome Sequencing Center for Infectious Disease"/>
            <person name="Wu L."/>
            <person name="Ma J."/>
        </authorList>
    </citation>
    <scope>NUCLEOTIDE SEQUENCE [LARGE SCALE GENOMIC DNA]</scope>
    <source>
        <strain evidence="3">JCM 31406</strain>
    </source>
</reference>
<evidence type="ECO:0008006" key="4">
    <source>
        <dbReference type="Google" id="ProtNLM"/>
    </source>
</evidence>